<dbReference type="GO" id="GO:0004888">
    <property type="term" value="F:transmembrane signaling receptor activity"/>
    <property type="evidence" value="ECO:0007669"/>
    <property type="project" value="InterPro"/>
</dbReference>
<keyword evidence="1" id="KW-0472">Membrane</keyword>
<organism evidence="3">
    <name type="scientific">Xenopus tropicalis</name>
    <name type="common">Western clawed frog</name>
    <name type="synonym">Silurana tropicalis</name>
    <dbReference type="NCBI Taxonomy" id="8364"/>
    <lineage>
        <taxon>Eukaryota</taxon>
        <taxon>Metazoa</taxon>
        <taxon>Chordata</taxon>
        <taxon>Craniata</taxon>
        <taxon>Vertebrata</taxon>
        <taxon>Euteleostomi</taxon>
        <taxon>Amphibia</taxon>
        <taxon>Batrachia</taxon>
        <taxon>Anura</taxon>
        <taxon>Pipoidea</taxon>
        <taxon>Pipidae</taxon>
        <taxon>Xenopodinae</taxon>
        <taxon>Xenopus</taxon>
        <taxon>Silurana</taxon>
    </lineage>
</organism>
<dbReference type="InterPro" id="IPR001304">
    <property type="entry name" value="C-type_lectin-like"/>
</dbReference>
<reference evidence="3" key="2">
    <citation type="submission" date="2021-03" db="UniProtKB">
        <authorList>
            <consortium name="Ensembl"/>
        </authorList>
    </citation>
    <scope>IDENTIFICATION</scope>
</reference>
<dbReference type="GeneTree" id="ENSGT01010000229950"/>
<accession>A0A803JT63</accession>
<keyword evidence="1" id="KW-1133">Transmembrane helix</keyword>
<dbReference type="PANTHER" id="PTHR15028:SF7">
    <property type="entry name" value="C-TYPE LECTIN DOMAIN FAMILY 4 MEMBER F-LIKE"/>
    <property type="match status" value="1"/>
</dbReference>
<dbReference type="GO" id="GO:0005886">
    <property type="term" value="C:plasma membrane"/>
    <property type="evidence" value="ECO:0007669"/>
    <property type="project" value="InterPro"/>
</dbReference>
<feature type="transmembrane region" description="Helical" evidence="1">
    <location>
        <begin position="31"/>
        <end position="54"/>
    </location>
</feature>
<dbReference type="InterPro" id="IPR039689">
    <property type="entry name" value="CD72"/>
</dbReference>
<dbReference type="InterPro" id="IPR016187">
    <property type="entry name" value="CTDL_fold"/>
</dbReference>
<evidence type="ECO:0000256" key="1">
    <source>
        <dbReference type="SAM" id="Phobius"/>
    </source>
</evidence>
<name>A0A803JT63_XENTR</name>
<dbReference type="AlphaFoldDB" id="A0A803JT63"/>
<dbReference type="Gene3D" id="3.10.100.10">
    <property type="entry name" value="Mannose-Binding Protein A, subunit A"/>
    <property type="match status" value="1"/>
</dbReference>
<dbReference type="Ensembl" id="ENSXETT00000113618">
    <property type="protein sequence ID" value="ENSXETP00000111163"/>
    <property type="gene ID" value="ENSXETG00000044101"/>
</dbReference>
<dbReference type="InterPro" id="IPR016186">
    <property type="entry name" value="C-type_lectin-like/link_sf"/>
</dbReference>
<keyword evidence="1" id="KW-0812">Transmembrane</keyword>
<protein>
    <recommendedName>
        <fullName evidence="2">C-type lectin domain-containing protein</fullName>
    </recommendedName>
</protein>
<reference evidence="3" key="1">
    <citation type="journal article" date="2010" name="Science">
        <title>The genome of the Western clawed frog Xenopus tropicalis.</title>
        <authorList>
            <person name="Hellsten U."/>
            <person name="Harland R.M."/>
            <person name="Gilchrist M.J."/>
            <person name="Hendrix D."/>
            <person name="Jurka J."/>
            <person name="Kapitonov V."/>
            <person name="Ovcharenko I."/>
            <person name="Putnam N.H."/>
            <person name="Shu S."/>
            <person name="Taher L."/>
            <person name="Blitz I.L."/>
            <person name="Blumberg B."/>
            <person name="Dichmann D.S."/>
            <person name="Dubchak I."/>
            <person name="Amaya E."/>
            <person name="Detter J.C."/>
            <person name="Fletcher R."/>
            <person name="Gerhard D.S."/>
            <person name="Goodstein D."/>
            <person name="Graves T."/>
            <person name="Grigoriev I.V."/>
            <person name="Grimwood J."/>
            <person name="Kawashima T."/>
            <person name="Lindquist E."/>
            <person name="Lucas S.M."/>
            <person name="Mead P.E."/>
            <person name="Mitros T."/>
            <person name="Ogino H."/>
            <person name="Ohta Y."/>
            <person name="Poliakov A.V."/>
            <person name="Pollet N."/>
            <person name="Robert J."/>
            <person name="Salamov A."/>
            <person name="Sater A.K."/>
            <person name="Schmutz J."/>
            <person name="Terry A."/>
            <person name="Vize P.D."/>
            <person name="Warren W.C."/>
            <person name="Wells D."/>
            <person name="Wills A."/>
            <person name="Wilson R.K."/>
            <person name="Zimmerman L.B."/>
            <person name="Zorn A.M."/>
            <person name="Grainger R."/>
            <person name="Grammer T."/>
            <person name="Khokha M.K."/>
            <person name="Richardson P.M."/>
            <person name="Rokhsar D.S."/>
        </authorList>
    </citation>
    <scope>NUCLEOTIDE SEQUENCE [LARGE SCALE GENOMIC DNA]</scope>
    <source>
        <strain evidence="3">Nigerian</strain>
    </source>
</reference>
<proteinExistence type="predicted"/>
<dbReference type="PANTHER" id="PTHR15028">
    <property type="entry name" value="CD72-RELATED"/>
    <property type="match status" value="1"/>
</dbReference>
<sequence>MEVTYADVKFAGPKREPISDSHPTGTNQRKVIAGMCGLAVLCMALLALLIWMALRDSLQKSVCEPESLSTAQGTKSPDNDTDVTNVTQKGALDDTLRGSCPSDWIRLNQKCYYFSEEKNNKYEGERSCVSLDSRLARLTQKDSLLRQIITLTSQEYWAEVILLNKVWDQQSQQHEMKATWADGTSELVLEASGSCIKVGRYLHTDNCYQRLRWVCERDPSVRIIDQSD</sequence>
<dbReference type="InParanoid" id="A0A803JT63"/>
<dbReference type="SUPFAM" id="SSF56436">
    <property type="entry name" value="C-type lectin-like"/>
    <property type="match status" value="1"/>
</dbReference>
<evidence type="ECO:0000313" key="3">
    <source>
        <dbReference type="Ensembl" id="ENSXETP00000111163"/>
    </source>
</evidence>
<feature type="domain" description="C-type lectin" evidence="2">
    <location>
        <begin position="107"/>
        <end position="216"/>
    </location>
</feature>
<dbReference type="PROSITE" id="PS50041">
    <property type="entry name" value="C_TYPE_LECTIN_2"/>
    <property type="match status" value="1"/>
</dbReference>
<evidence type="ECO:0000259" key="2">
    <source>
        <dbReference type="PROSITE" id="PS50041"/>
    </source>
</evidence>
<dbReference type="SMART" id="SM00034">
    <property type="entry name" value="CLECT"/>
    <property type="match status" value="1"/>
</dbReference>